<dbReference type="RefSeq" id="WP_225971386.1">
    <property type="nucleotide sequence ID" value="NZ_CP019573.1"/>
</dbReference>
<name>A0A3N5BK05_9BACL</name>
<dbReference type="AlphaFoldDB" id="A0A3N5BK05"/>
<dbReference type="EMBL" id="RKRK01000002">
    <property type="protein sequence ID" value="RPF57993.1"/>
    <property type="molecule type" value="Genomic_DNA"/>
</dbReference>
<organism evidence="1 2">
    <name type="scientific">Abyssicoccus albus</name>
    <dbReference type="NCBI Taxonomy" id="1817405"/>
    <lineage>
        <taxon>Bacteria</taxon>
        <taxon>Bacillati</taxon>
        <taxon>Bacillota</taxon>
        <taxon>Bacilli</taxon>
        <taxon>Bacillales</taxon>
        <taxon>Abyssicoccaceae</taxon>
    </lineage>
</organism>
<accession>A0A3N5BK05</accession>
<evidence type="ECO:0000313" key="2">
    <source>
        <dbReference type="Proteomes" id="UP000277108"/>
    </source>
</evidence>
<proteinExistence type="predicted"/>
<comment type="caution">
    <text evidence="1">The sequence shown here is derived from an EMBL/GenBank/DDBJ whole genome shotgun (WGS) entry which is preliminary data.</text>
</comment>
<gene>
    <name evidence="1" type="ORF">EDD62_0630</name>
</gene>
<dbReference type="Pfam" id="PF10782">
    <property type="entry name" value="zf-C2HCIx2C"/>
    <property type="match status" value="1"/>
</dbReference>
<dbReference type="InterPro" id="IPR019718">
    <property type="entry name" value="DUF2602"/>
</dbReference>
<evidence type="ECO:0000313" key="1">
    <source>
        <dbReference type="EMBL" id="RPF57993.1"/>
    </source>
</evidence>
<sequence length="66" mass="7730">MNLEIMHRIDHLQDYYCKDCSIKHHLIKSESRTSAHQYCITMCSIGQKIQSLGQNLSHKGAYDENY</sequence>
<keyword evidence="2" id="KW-1185">Reference proteome</keyword>
<protein>
    <submittedName>
        <fullName evidence="1">Uncharacterized protein DUF2602</fullName>
    </submittedName>
</protein>
<dbReference type="Proteomes" id="UP000277108">
    <property type="component" value="Unassembled WGS sequence"/>
</dbReference>
<reference evidence="1 2" key="1">
    <citation type="submission" date="2018-11" db="EMBL/GenBank/DDBJ databases">
        <title>Genomic Encyclopedia of Type Strains, Phase IV (KMG-IV): sequencing the most valuable type-strain genomes for metagenomic binning, comparative biology and taxonomic classification.</title>
        <authorList>
            <person name="Goeker M."/>
        </authorList>
    </citation>
    <scope>NUCLEOTIDE SEQUENCE [LARGE SCALE GENOMIC DNA]</scope>
    <source>
        <strain evidence="1 2">DSM 29158</strain>
    </source>
</reference>